<evidence type="ECO:0000256" key="13">
    <source>
        <dbReference type="ARBA" id="ARBA00022842"/>
    </source>
</evidence>
<evidence type="ECO:0000256" key="16">
    <source>
        <dbReference type="ARBA" id="ARBA00030592"/>
    </source>
</evidence>
<comment type="similarity">
    <text evidence="5 22">Belongs to the folylpolyglutamate synthase family.</text>
</comment>
<dbReference type="Gene3D" id="3.90.190.20">
    <property type="entry name" value="Mur ligase, C-terminal domain"/>
    <property type="match status" value="1"/>
</dbReference>
<dbReference type="EMBL" id="AP014564">
    <property type="protein sequence ID" value="BAV94364.1"/>
    <property type="molecule type" value="Genomic_DNA"/>
</dbReference>
<evidence type="ECO:0000256" key="18">
    <source>
        <dbReference type="ARBA" id="ARBA00047493"/>
    </source>
</evidence>
<evidence type="ECO:0000259" key="23">
    <source>
        <dbReference type="Pfam" id="PF02875"/>
    </source>
</evidence>
<evidence type="ECO:0000256" key="14">
    <source>
        <dbReference type="ARBA" id="ARBA00022909"/>
    </source>
</evidence>
<dbReference type="PIRSF" id="PIRSF001563">
    <property type="entry name" value="Folylpolyglu_synth"/>
    <property type="match status" value="1"/>
</dbReference>
<evidence type="ECO:0000256" key="10">
    <source>
        <dbReference type="ARBA" id="ARBA00022723"/>
    </source>
</evidence>
<comment type="catalytic activity">
    <reaction evidence="18">
        <text>(6S)-5,6,7,8-tetrahydrofolyl-(gamma-L-Glu)(n) + L-glutamate + ATP = (6S)-5,6,7,8-tetrahydrofolyl-(gamma-L-Glu)(n+1) + ADP + phosphate + H(+)</text>
        <dbReference type="Rhea" id="RHEA:10580"/>
        <dbReference type="Rhea" id="RHEA-COMP:14738"/>
        <dbReference type="Rhea" id="RHEA-COMP:14740"/>
        <dbReference type="ChEBI" id="CHEBI:15378"/>
        <dbReference type="ChEBI" id="CHEBI:29985"/>
        <dbReference type="ChEBI" id="CHEBI:30616"/>
        <dbReference type="ChEBI" id="CHEBI:43474"/>
        <dbReference type="ChEBI" id="CHEBI:141005"/>
        <dbReference type="ChEBI" id="CHEBI:456216"/>
        <dbReference type="EC" id="6.3.2.17"/>
    </reaction>
</comment>
<dbReference type="GO" id="GO:0008841">
    <property type="term" value="F:dihydrofolate synthase activity"/>
    <property type="evidence" value="ECO:0007669"/>
    <property type="project" value="UniProtKB-EC"/>
</dbReference>
<organism evidence="25 26">
    <name type="scientific">Ichthyobacterium seriolicida</name>
    <dbReference type="NCBI Taxonomy" id="242600"/>
    <lineage>
        <taxon>Bacteria</taxon>
        <taxon>Pseudomonadati</taxon>
        <taxon>Bacteroidota</taxon>
        <taxon>Flavobacteriia</taxon>
        <taxon>Flavobacteriales</taxon>
        <taxon>Ichthyobacteriaceae</taxon>
        <taxon>Ichthyobacterium</taxon>
    </lineage>
</organism>
<evidence type="ECO:0000256" key="5">
    <source>
        <dbReference type="ARBA" id="ARBA00008276"/>
    </source>
</evidence>
<dbReference type="Pfam" id="PF02875">
    <property type="entry name" value="Mur_ligase_C"/>
    <property type="match status" value="1"/>
</dbReference>
<dbReference type="AlphaFoldDB" id="A0A1J1E2W2"/>
<dbReference type="InterPro" id="IPR013221">
    <property type="entry name" value="Mur_ligase_cen"/>
</dbReference>
<dbReference type="InterPro" id="IPR018109">
    <property type="entry name" value="Folylpolyglutamate_synth_CS"/>
</dbReference>
<dbReference type="EC" id="6.3.2.12" evidence="6"/>
<comment type="pathway">
    <text evidence="4">Cofactor biosynthesis; tetrahydrofolylpolyglutamate biosynthesis.</text>
</comment>
<evidence type="ECO:0000256" key="12">
    <source>
        <dbReference type="ARBA" id="ARBA00022840"/>
    </source>
</evidence>
<comment type="catalytic activity">
    <reaction evidence="20">
        <text>(6R)-5,10-methylenetetrahydrofolyl-(gamma-L-Glu)(n) + L-glutamate + ATP = (6R)-5,10-methylenetetrahydrofolyl-(gamma-L-Glu)(n+1) + ADP + phosphate + H(+)</text>
        <dbReference type="Rhea" id="RHEA:51912"/>
        <dbReference type="Rhea" id="RHEA-COMP:13257"/>
        <dbReference type="Rhea" id="RHEA-COMP:13258"/>
        <dbReference type="ChEBI" id="CHEBI:15378"/>
        <dbReference type="ChEBI" id="CHEBI:29985"/>
        <dbReference type="ChEBI" id="CHEBI:30616"/>
        <dbReference type="ChEBI" id="CHEBI:43474"/>
        <dbReference type="ChEBI" id="CHEBI:136572"/>
        <dbReference type="ChEBI" id="CHEBI:456216"/>
        <dbReference type="EC" id="6.3.2.17"/>
    </reaction>
</comment>
<comment type="catalytic activity">
    <reaction evidence="21">
        <text>7,8-dihydropteroate + L-glutamate + ATP = 7,8-dihydrofolate + ADP + phosphate + H(+)</text>
        <dbReference type="Rhea" id="RHEA:23584"/>
        <dbReference type="ChEBI" id="CHEBI:15378"/>
        <dbReference type="ChEBI" id="CHEBI:17839"/>
        <dbReference type="ChEBI" id="CHEBI:29985"/>
        <dbReference type="ChEBI" id="CHEBI:30616"/>
        <dbReference type="ChEBI" id="CHEBI:43474"/>
        <dbReference type="ChEBI" id="CHEBI:57451"/>
        <dbReference type="ChEBI" id="CHEBI:456216"/>
        <dbReference type="EC" id="6.3.2.12"/>
    </reaction>
</comment>
<keyword evidence="11 22" id="KW-0547">Nucleotide-binding</keyword>
<evidence type="ECO:0000256" key="11">
    <source>
        <dbReference type="ARBA" id="ARBA00022741"/>
    </source>
</evidence>
<dbReference type="GO" id="GO:0046872">
    <property type="term" value="F:metal ion binding"/>
    <property type="evidence" value="ECO:0007669"/>
    <property type="project" value="UniProtKB-KW"/>
</dbReference>
<dbReference type="KEGG" id="ise:JBKA6_0351"/>
<dbReference type="PROSITE" id="PS01011">
    <property type="entry name" value="FOLYLPOLYGLU_SYNT_1"/>
    <property type="match status" value="1"/>
</dbReference>
<evidence type="ECO:0000259" key="24">
    <source>
        <dbReference type="Pfam" id="PF08245"/>
    </source>
</evidence>
<evidence type="ECO:0000256" key="15">
    <source>
        <dbReference type="ARBA" id="ARBA00030048"/>
    </source>
</evidence>
<dbReference type="GO" id="GO:0005524">
    <property type="term" value="F:ATP binding"/>
    <property type="evidence" value="ECO:0007669"/>
    <property type="project" value="UniProtKB-KW"/>
</dbReference>
<evidence type="ECO:0000256" key="17">
    <source>
        <dbReference type="ARBA" id="ARBA00032510"/>
    </source>
</evidence>
<dbReference type="PANTHER" id="PTHR11136:SF0">
    <property type="entry name" value="DIHYDROFOLATE SYNTHETASE-RELATED"/>
    <property type="match status" value="1"/>
</dbReference>
<dbReference type="GO" id="GO:0004326">
    <property type="term" value="F:tetrahydrofolylpolyglutamate synthase activity"/>
    <property type="evidence" value="ECO:0007669"/>
    <property type="project" value="UniProtKB-EC"/>
</dbReference>
<evidence type="ECO:0000256" key="22">
    <source>
        <dbReference type="PIRNR" id="PIRNR001563"/>
    </source>
</evidence>
<dbReference type="PROSITE" id="PS01012">
    <property type="entry name" value="FOLYLPOLYGLU_SYNT_2"/>
    <property type="match status" value="1"/>
</dbReference>
<dbReference type="FunFam" id="3.40.1190.10:FF:000011">
    <property type="entry name" value="Folylpolyglutamate synthase/dihydrofolate synthase"/>
    <property type="match status" value="1"/>
</dbReference>
<dbReference type="InterPro" id="IPR001645">
    <property type="entry name" value="Folylpolyglutamate_synth"/>
</dbReference>
<comment type="function">
    <text evidence="2">Functions in two distinct reactions of the de novo folate biosynthetic pathway. Catalyzes the addition of a glutamate residue to dihydropteroate (7,8-dihydropteroate or H2Pte) to form dihydrofolate (7,8-dihydrofolate monoglutamate or H2Pte-Glu). Also catalyzes successive additions of L-glutamate to tetrahydrofolate or 10-formyltetrahydrofolate or 5,10-methylenetetrahydrofolate, leading to folylpolyglutamate derivatives.</text>
</comment>
<dbReference type="PANTHER" id="PTHR11136">
    <property type="entry name" value="FOLYLPOLYGLUTAMATE SYNTHASE-RELATED"/>
    <property type="match status" value="1"/>
</dbReference>
<reference evidence="25 26" key="1">
    <citation type="submission" date="2014-03" db="EMBL/GenBank/DDBJ databases">
        <title>complete genome sequence of Flavobacteriaceae bacterium JBKA-6.</title>
        <authorList>
            <person name="Takano T."/>
            <person name="Nakamura Y."/>
            <person name="Takuma S."/>
            <person name="Yasuike M."/>
            <person name="Matsuyama T."/>
            <person name="Sakai T."/>
            <person name="Fujiwara A."/>
            <person name="Kimoto K."/>
            <person name="Fukuda Y."/>
            <person name="Kondo H."/>
            <person name="Hirono I."/>
            <person name="Nakayasu C."/>
        </authorList>
    </citation>
    <scope>NUCLEOTIDE SEQUENCE [LARGE SCALE GENOMIC DNA]</scope>
    <source>
        <strain evidence="25 26">JBKA-6</strain>
    </source>
</reference>
<protein>
    <recommendedName>
        <fullName evidence="8">Dihydrofolate synthase/folylpolyglutamate synthase</fullName>
        <ecNumber evidence="6">6.3.2.12</ecNumber>
        <ecNumber evidence="7">6.3.2.17</ecNumber>
    </recommendedName>
    <alternativeName>
        <fullName evidence="17">Folylpoly-gamma-glutamate synthetase-dihydrofolate synthetase</fullName>
    </alternativeName>
    <alternativeName>
        <fullName evidence="15">Folylpolyglutamate synthetase</fullName>
    </alternativeName>
    <alternativeName>
        <fullName evidence="16">Tetrahydrofolylpolyglutamate synthase</fullName>
    </alternativeName>
</protein>
<dbReference type="NCBIfam" id="TIGR01499">
    <property type="entry name" value="folC"/>
    <property type="match status" value="1"/>
</dbReference>
<dbReference type="SUPFAM" id="SSF53623">
    <property type="entry name" value="MurD-like peptide ligases, catalytic domain"/>
    <property type="match status" value="1"/>
</dbReference>
<evidence type="ECO:0000256" key="6">
    <source>
        <dbReference type="ARBA" id="ARBA00013023"/>
    </source>
</evidence>
<dbReference type="Gene3D" id="3.40.1190.10">
    <property type="entry name" value="Mur-like, catalytic domain"/>
    <property type="match status" value="1"/>
</dbReference>
<evidence type="ECO:0000256" key="21">
    <source>
        <dbReference type="ARBA" id="ARBA00049161"/>
    </source>
</evidence>
<keyword evidence="14" id="KW-0289">Folate biosynthesis</keyword>
<keyword evidence="13" id="KW-0460">Magnesium</keyword>
<evidence type="ECO:0000256" key="20">
    <source>
        <dbReference type="ARBA" id="ARBA00049035"/>
    </source>
</evidence>
<feature type="domain" description="Mur ligase C-terminal" evidence="23">
    <location>
        <begin position="285"/>
        <end position="404"/>
    </location>
</feature>
<dbReference type="GO" id="GO:0046656">
    <property type="term" value="P:folic acid biosynthetic process"/>
    <property type="evidence" value="ECO:0007669"/>
    <property type="project" value="UniProtKB-KW"/>
</dbReference>
<dbReference type="GO" id="GO:0005737">
    <property type="term" value="C:cytoplasm"/>
    <property type="evidence" value="ECO:0007669"/>
    <property type="project" value="TreeGrafter"/>
</dbReference>
<keyword evidence="9 22" id="KW-0436">Ligase</keyword>
<dbReference type="Proteomes" id="UP000243197">
    <property type="component" value="Chromosome"/>
</dbReference>
<keyword evidence="26" id="KW-1185">Reference proteome</keyword>
<dbReference type="Pfam" id="PF08245">
    <property type="entry name" value="Mur_ligase_M"/>
    <property type="match status" value="1"/>
</dbReference>
<dbReference type="InterPro" id="IPR036565">
    <property type="entry name" value="Mur-like_cat_sf"/>
</dbReference>
<keyword evidence="12 22" id="KW-0067">ATP-binding</keyword>
<evidence type="ECO:0000256" key="3">
    <source>
        <dbReference type="ARBA" id="ARBA00004799"/>
    </source>
</evidence>
<dbReference type="InterPro" id="IPR004101">
    <property type="entry name" value="Mur_ligase_C"/>
</dbReference>
<dbReference type="SUPFAM" id="SSF53244">
    <property type="entry name" value="MurD-like peptide ligases, peptide-binding domain"/>
    <property type="match status" value="1"/>
</dbReference>
<evidence type="ECO:0000313" key="25">
    <source>
        <dbReference type="EMBL" id="BAV94364.1"/>
    </source>
</evidence>
<comment type="catalytic activity">
    <reaction evidence="19">
        <text>10-formyltetrahydrofolyl-(gamma-L-Glu)(n) + L-glutamate + ATP = 10-formyltetrahydrofolyl-(gamma-L-Glu)(n+1) + ADP + phosphate + H(+)</text>
        <dbReference type="Rhea" id="RHEA:51904"/>
        <dbReference type="Rhea" id="RHEA-COMP:13088"/>
        <dbReference type="Rhea" id="RHEA-COMP:14300"/>
        <dbReference type="ChEBI" id="CHEBI:15378"/>
        <dbReference type="ChEBI" id="CHEBI:29985"/>
        <dbReference type="ChEBI" id="CHEBI:30616"/>
        <dbReference type="ChEBI" id="CHEBI:43474"/>
        <dbReference type="ChEBI" id="CHEBI:134413"/>
        <dbReference type="ChEBI" id="CHEBI:456216"/>
        <dbReference type="EC" id="6.3.2.17"/>
    </reaction>
</comment>
<evidence type="ECO:0000256" key="9">
    <source>
        <dbReference type="ARBA" id="ARBA00022598"/>
    </source>
</evidence>
<proteinExistence type="inferred from homology"/>
<evidence type="ECO:0000313" key="26">
    <source>
        <dbReference type="Proteomes" id="UP000243197"/>
    </source>
</evidence>
<keyword evidence="10" id="KW-0479">Metal-binding</keyword>
<evidence type="ECO:0000256" key="1">
    <source>
        <dbReference type="ARBA" id="ARBA00001946"/>
    </source>
</evidence>
<evidence type="ECO:0000256" key="7">
    <source>
        <dbReference type="ARBA" id="ARBA00013025"/>
    </source>
</evidence>
<name>A0A1J1E2W2_9FLAO</name>
<evidence type="ECO:0000256" key="4">
    <source>
        <dbReference type="ARBA" id="ARBA00005150"/>
    </source>
</evidence>
<dbReference type="InterPro" id="IPR036615">
    <property type="entry name" value="Mur_ligase_C_dom_sf"/>
</dbReference>
<feature type="domain" description="Mur ligase central" evidence="24">
    <location>
        <begin position="55"/>
        <end position="247"/>
    </location>
</feature>
<dbReference type="EC" id="6.3.2.17" evidence="7"/>
<sequence>MNEIEYKEVLDWVFNQLPVYQTDGIKAYSKIDLRNIISITSTLNNPQENFKSIHVGGTNGKGSCCHMLSSILQECGYKVGLYTSPHLRDFRERIKINGIMIPKDYVMSFILKNKVTFKKYNASFFEMTVAMAFQYFSDQKVDIAVIEVGMGGRLDSTNIVNPLVSVITNIGIDHTHYLGNSIAEIAWEKAGIIKPHTPIVIGQTQEDIRDVFIKKSTEEKAPIYFADQSKSDTIDYTSDLKGHYQVHNKKTVLQTVEILKKHFNIDTNSVKRGLSNVIRNTGFMGRWQIMSDSPITYCDTAHNLDGLSLVLKQIDAERNKKAKLHFILGFVEDKDIVPIVELFPKDASYSFTQANINRALDSKVLQGKFMEKGISGNVYKDVRTAYEYVKNIADKDDFIYIGGSTFIVSEII</sequence>
<dbReference type="RefSeq" id="WP_317044161.1">
    <property type="nucleotide sequence ID" value="NZ_AP014564.1"/>
</dbReference>
<evidence type="ECO:0000256" key="19">
    <source>
        <dbReference type="ARBA" id="ARBA00047808"/>
    </source>
</evidence>
<evidence type="ECO:0000256" key="2">
    <source>
        <dbReference type="ARBA" id="ARBA00002714"/>
    </source>
</evidence>
<accession>A0A1J1E2W2</accession>
<comment type="pathway">
    <text evidence="3">Cofactor biosynthesis; tetrahydrofolate biosynthesis; 7,8-dihydrofolate from 2-amino-4-hydroxy-6-hydroxymethyl-7,8-dihydropteridine diphosphate and 4-aminobenzoate: step 2/2.</text>
</comment>
<gene>
    <name evidence="25" type="ORF">JBKA6_0351</name>
</gene>
<evidence type="ECO:0000256" key="8">
    <source>
        <dbReference type="ARBA" id="ARBA00019357"/>
    </source>
</evidence>
<comment type="cofactor">
    <cofactor evidence="1">
        <name>Mg(2+)</name>
        <dbReference type="ChEBI" id="CHEBI:18420"/>
    </cofactor>
</comment>